<dbReference type="Proteomes" id="UP000828390">
    <property type="component" value="Unassembled WGS sequence"/>
</dbReference>
<dbReference type="AlphaFoldDB" id="A0A9D4F190"/>
<reference evidence="2" key="2">
    <citation type="submission" date="2020-11" db="EMBL/GenBank/DDBJ databases">
        <authorList>
            <person name="McCartney M.A."/>
            <person name="Auch B."/>
            <person name="Kono T."/>
            <person name="Mallez S."/>
            <person name="Becker A."/>
            <person name="Gohl D.M."/>
            <person name="Silverstein K.A.T."/>
            <person name="Koren S."/>
            <person name="Bechman K.B."/>
            <person name="Herman A."/>
            <person name="Abrahante J.E."/>
            <person name="Garbe J."/>
        </authorList>
    </citation>
    <scope>NUCLEOTIDE SEQUENCE</scope>
    <source>
        <strain evidence="2">Duluth1</strain>
        <tissue evidence="2">Whole animal</tissue>
    </source>
</reference>
<reference evidence="2" key="1">
    <citation type="journal article" date="2019" name="bioRxiv">
        <title>The Genome of the Zebra Mussel, Dreissena polymorpha: A Resource for Invasive Species Research.</title>
        <authorList>
            <person name="McCartney M.A."/>
            <person name="Auch B."/>
            <person name="Kono T."/>
            <person name="Mallez S."/>
            <person name="Zhang Y."/>
            <person name="Obille A."/>
            <person name="Becker A."/>
            <person name="Abrahante J.E."/>
            <person name="Garbe J."/>
            <person name="Badalamenti J.P."/>
            <person name="Herman A."/>
            <person name="Mangelson H."/>
            <person name="Liachko I."/>
            <person name="Sullivan S."/>
            <person name="Sone E.D."/>
            <person name="Koren S."/>
            <person name="Silverstein K.A.T."/>
            <person name="Beckman K.B."/>
            <person name="Gohl D.M."/>
        </authorList>
    </citation>
    <scope>NUCLEOTIDE SEQUENCE</scope>
    <source>
        <strain evidence="2">Duluth1</strain>
        <tissue evidence="2">Whole animal</tissue>
    </source>
</reference>
<feature type="compositionally biased region" description="Acidic residues" evidence="1">
    <location>
        <begin position="51"/>
        <end position="62"/>
    </location>
</feature>
<evidence type="ECO:0000256" key="1">
    <source>
        <dbReference type="SAM" id="MobiDB-lite"/>
    </source>
</evidence>
<evidence type="ECO:0000313" key="2">
    <source>
        <dbReference type="EMBL" id="KAH3789178.1"/>
    </source>
</evidence>
<feature type="region of interest" description="Disordered" evidence="1">
    <location>
        <begin position="34"/>
        <end position="64"/>
    </location>
</feature>
<protein>
    <submittedName>
        <fullName evidence="2">Uncharacterized protein</fullName>
    </submittedName>
</protein>
<evidence type="ECO:0000313" key="3">
    <source>
        <dbReference type="Proteomes" id="UP000828390"/>
    </source>
</evidence>
<gene>
    <name evidence="2" type="ORF">DPMN_167350</name>
</gene>
<comment type="caution">
    <text evidence="2">The sequence shown here is derived from an EMBL/GenBank/DDBJ whole genome shotgun (WGS) entry which is preliminary data.</text>
</comment>
<sequence length="141" mass="15604">MQYTDGLGPRCDNCTDNSHATAICEDSFMSSISDTMRDDDETWEQSGEGENKEEPDELEWESSEAQVAERQFIVSESCLDSLLSKCATCNQSVSMHKKVKGCLLVATKTCTHRHETESWRSQSSVGGLAEGHLELSAAIMF</sequence>
<proteinExistence type="predicted"/>
<organism evidence="2 3">
    <name type="scientific">Dreissena polymorpha</name>
    <name type="common">Zebra mussel</name>
    <name type="synonym">Mytilus polymorpha</name>
    <dbReference type="NCBI Taxonomy" id="45954"/>
    <lineage>
        <taxon>Eukaryota</taxon>
        <taxon>Metazoa</taxon>
        <taxon>Spiralia</taxon>
        <taxon>Lophotrochozoa</taxon>
        <taxon>Mollusca</taxon>
        <taxon>Bivalvia</taxon>
        <taxon>Autobranchia</taxon>
        <taxon>Heteroconchia</taxon>
        <taxon>Euheterodonta</taxon>
        <taxon>Imparidentia</taxon>
        <taxon>Neoheterodontei</taxon>
        <taxon>Myida</taxon>
        <taxon>Dreissenoidea</taxon>
        <taxon>Dreissenidae</taxon>
        <taxon>Dreissena</taxon>
    </lineage>
</organism>
<name>A0A9D4F190_DREPO</name>
<accession>A0A9D4F190</accession>
<dbReference type="EMBL" id="JAIWYP010000008">
    <property type="protein sequence ID" value="KAH3789178.1"/>
    <property type="molecule type" value="Genomic_DNA"/>
</dbReference>
<keyword evidence="3" id="KW-1185">Reference proteome</keyword>